<dbReference type="RefSeq" id="WP_161813117.1">
    <property type="nucleotide sequence ID" value="NZ_BLJN01000003.1"/>
</dbReference>
<keyword evidence="10 13" id="KW-1133">Transmembrane helix</keyword>
<dbReference type="GO" id="GO:0016758">
    <property type="term" value="F:hexosyltransferase activity"/>
    <property type="evidence" value="ECO:0007669"/>
    <property type="project" value="TreeGrafter"/>
</dbReference>
<evidence type="ECO:0000256" key="5">
    <source>
        <dbReference type="ARBA" id="ARBA00022475"/>
    </source>
</evidence>
<dbReference type="SUPFAM" id="SSF53448">
    <property type="entry name" value="Nucleotide-diphospho-sugar transferases"/>
    <property type="match status" value="1"/>
</dbReference>
<dbReference type="InterPro" id="IPR001173">
    <property type="entry name" value="Glyco_trans_2-like"/>
</dbReference>
<reference evidence="16" key="1">
    <citation type="submission" date="2020-01" db="EMBL/GenBank/DDBJ databases">
        <title>'Steroidobacter agaridevorans' sp. nov., agar-degrading bacteria isolated from rhizosphere soils.</title>
        <authorList>
            <person name="Ikenaga M."/>
            <person name="Kataoka M."/>
            <person name="Murouchi A."/>
            <person name="Katsuragi S."/>
            <person name="Sakai M."/>
        </authorList>
    </citation>
    <scope>NUCLEOTIDE SEQUENCE [LARGE SCALE GENOMIC DNA]</scope>
    <source>
        <strain evidence="16">YU21-B</strain>
    </source>
</reference>
<feature type="transmembrane region" description="Helical" evidence="13">
    <location>
        <begin position="485"/>
        <end position="506"/>
    </location>
</feature>
<accession>A0A829YDX2</accession>
<keyword evidence="11 13" id="KW-0472">Membrane</keyword>
<dbReference type="NCBIfam" id="NF003962">
    <property type="entry name" value="PRK05454.2-5"/>
    <property type="match status" value="1"/>
</dbReference>
<evidence type="ECO:0000256" key="9">
    <source>
        <dbReference type="ARBA" id="ARBA00022692"/>
    </source>
</evidence>
<keyword evidence="7" id="KW-0328">Glycosyltransferase</keyword>
<keyword evidence="8 15" id="KW-0808">Transferase</keyword>
<evidence type="ECO:0000313" key="15">
    <source>
        <dbReference type="EMBL" id="GFE81469.1"/>
    </source>
</evidence>
<keyword evidence="5" id="KW-1003">Cell membrane</keyword>
<dbReference type="NCBIfam" id="NF003958">
    <property type="entry name" value="PRK05454.2-1"/>
    <property type="match status" value="1"/>
</dbReference>
<evidence type="ECO:0000256" key="10">
    <source>
        <dbReference type="ARBA" id="ARBA00022989"/>
    </source>
</evidence>
<comment type="subcellular location">
    <subcellularLocation>
        <location evidence="1">Cell inner membrane</location>
        <topology evidence="1">Multi-pass membrane protein</topology>
    </subcellularLocation>
</comment>
<dbReference type="Pfam" id="PF13632">
    <property type="entry name" value="Glyco_trans_2_3"/>
    <property type="match status" value="1"/>
</dbReference>
<dbReference type="PANTHER" id="PTHR43867">
    <property type="entry name" value="CELLULOSE SYNTHASE CATALYTIC SUBUNIT A [UDP-FORMING]"/>
    <property type="match status" value="1"/>
</dbReference>
<dbReference type="NCBIfam" id="NF003956">
    <property type="entry name" value="PRK05454.1-3"/>
    <property type="match status" value="1"/>
</dbReference>
<keyword evidence="6" id="KW-0997">Cell inner membrane</keyword>
<evidence type="ECO:0000256" key="8">
    <source>
        <dbReference type="ARBA" id="ARBA00022679"/>
    </source>
</evidence>
<feature type="domain" description="Glycosyltransferase 2-like" evidence="14">
    <location>
        <begin position="229"/>
        <end position="430"/>
    </location>
</feature>
<protein>
    <recommendedName>
        <fullName evidence="4">Glucans biosynthesis glucosyltransferase H</fullName>
    </recommendedName>
</protein>
<dbReference type="InterPro" id="IPR050321">
    <property type="entry name" value="Glycosyltr_2/OpgH_subfam"/>
</dbReference>
<evidence type="ECO:0000256" key="4">
    <source>
        <dbReference type="ARBA" id="ARBA00020585"/>
    </source>
</evidence>
<keyword evidence="9 13" id="KW-0812">Transmembrane</keyword>
<dbReference type="EMBL" id="BLJN01000003">
    <property type="protein sequence ID" value="GFE81469.1"/>
    <property type="molecule type" value="Genomic_DNA"/>
</dbReference>
<dbReference type="AlphaFoldDB" id="A0A829YDX2"/>
<evidence type="ECO:0000256" key="2">
    <source>
        <dbReference type="ARBA" id="ARBA00005001"/>
    </source>
</evidence>
<evidence type="ECO:0000313" key="16">
    <source>
        <dbReference type="Proteomes" id="UP000445000"/>
    </source>
</evidence>
<feature type="transmembrane region" description="Helical" evidence="13">
    <location>
        <begin position="92"/>
        <end position="114"/>
    </location>
</feature>
<evidence type="ECO:0000256" key="13">
    <source>
        <dbReference type="SAM" id="Phobius"/>
    </source>
</evidence>
<comment type="similarity">
    <text evidence="3">Belongs to the glycosyltransferase 2 family. OpgH subfamily.</text>
</comment>
<sequence>MDGQLKSPTSPTEGRDVVRGGMPFERPIDMPVQDLRQGPQVVRALGPAPVRAIFARAIVILATLGLTGYALFEMLGIVEFSKMTVLQGVMIFFFTVTFGWIAFSAASAIAGLLVPIHIPKTQANLAGSRTALLMPIYNEDPTATTSALQAMAEALAQAGAAQHFEIVIISDSTQVDPWINESIAVDRLRRELRNVMPVWYRRRWHNTGRKAGNVEEFVKRWGGRYDYMIVLDADSLMSAETMVELVRRMQGDAHLGILQTVPMLHGHYSLFSRIQQFAGRVYGGIIARGVATWSGNEGNYWGHNAIIRVQAFAEACGMPQLPGRKPFGGHVMSHDFVEAALMRRAGWKVRMAPDLDGSWEESPPSLIDVAVRDRRWAQGNLQHSKIVGADGLSTISRGHFCIGIMSYLSSPLWLMLLVVGFALTLQATLIRPEYFSRSFQLFPDWPKFDAERMMQLFVFTMIVLFIPKVLGMLRSLFNSKIRKGCGGFLGVILSTVFETLLSALYAPIMMLVQTQHVIEIFTGRDSGWNAQRRRTDSTAWSESARIHWVHVVIGVLTGIIAYLISPTLLAWLTPTLAGLLLSIPLSKMSGSVLAGRVMHSLGLLRTPEEKHAPAVIKRRDELLAQAKEPARDGLRLLAADRQARYAHITGNLPRPAESRGHPDPHRLTAEQKVRDASNLNEALSWLGPAEKVHVAGDPRMLERLAELPES</sequence>
<dbReference type="GO" id="GO:0005886">
    <property type="term" value="C:plasma membrane"/>
    <property type="evidence" value="ECO:0007669"/>
    <property type="project" value="UniProtKB-SubCell"/>
</dbReference>
<evidence type="ECO:0000256" key="7">
    <source>
        <dbReference type="ARBA" id="ARBA00022676"/>
    </source>
</evidence>
<feature type="transmembrane region" description="Helical" evidence="13">
    <location>
        <begin position="53"/>
        <end position="72"/>
    </location>
</feature>
<feature type="transmembrane region" description="Helical" evidence="13">
    <location>
        <begin position="548"/>
        <end position="581"/>
    </location>
</feature>
<comment type="pathway">
    <text evidence="2">Glycan metabolism; osmoregulated periplasmic glucan (OPG) biosynthesis.</text>
</comment>
<feature type="region of interest" description="Disordered" evidence="12">
    <location>
        <begin position="1"/>
        <end position="20"/>
    </location>
</feature>
<feature type="compositionally biased region" description="Polar residues" evidence="12">
    <location>
        <begin position="1"/>
        <end position="12"/>
    </location>
</feature>
<dbReference type="InterPro" id="IPR029044">
    <property type="entry name" value="Nucleotide-diphossugar_trans"/>
</dbReference>
<proteinExistence type="inferred from homology"/>
<feature type="transmembrane region" description="Helical" evidence="13">
    <location>
        <begin position="412"/>
        <end position="432"/>
    </location>
</feature>
<evidence type="ECO:0000256" key="11">
    <source>
        <dbReference type="ARBA" id="ARBA00023136"/>
    </source>
</evidence>
<dbReference type="Proteomes" id="UP000445000">
    <property type="component" value="Unassembled WGS sequence"/>
</dbReference>
<evidence type="ECO:0000259" key="14">
    <source>
        <dbReference type="Pfam" id="PF13632"/>
    </source>
</evidence>
<name>A0A829YDX2_9GAMM</name>
<keyword evidence="16" id="KW-1185">Reference proteome</keyword>
<feature type="transmembrane region" description="Helical" evidence="13">
    <location>
        <begin position="452"/>
        <end position="473"/>
    </location>
</feature>
<dbReference type="CDD" id="cd04191">
    <property type="entry name" value="Glucan_BSP_MdoH"/>
    <property type="match status" value="1"/>
</dbReference>
<evidence type="ECO:0000256" key="1">
    <source>
        <dbReference type="ARBA" id="ARBA00004429"/>
    </source>
</evidence>
<comment type="caution">
    <text evidence="15">The sequence shown here is derived from an EMBL/GenBank/DDBJ whole genome shotgun (WGS) entry which is preliminary data.</text>
</comment>
<evidence type="ECO:0000256" key="3">
    <source>
        <dbReference type="ARBA" id="ARBA00009337"/>
    </source>
</evidence>
<evidence type="ECO:0000256" key="6">
    <source>
        <dbReference type="ARBA" id="ARBA00022519"/>
    </source>
</evidence>
<organism evidence="15 16">
    <name type="scientific">Steroidobacter agaridevorans</name>
    <dbReference type="NCBI Taxonomy" id="2695856"/>
    <lineage>
        <taxon>Bacteria</taxon>
        <taxon>Pseudomonadati</taxon>
        <taxon>Pseudomonadota</taxon>
        <taxon>Gammaproteobacteria</taxon>
        <taxon>Steroidobacterales</taxon>
        <taxon>Steroidobacteraceae</taxon>
        <taxon>Steroidobacter</taxon>
    </lineage>
</organism>
<dbReference type="Gene3D" id="3.90.550.10">
    <property type="entry name" value="Spore Coat Polysaccharide Biosynthesis Protein SpsA, Chain A"/>
    <property type="match status" value="1"/>
</dbReference>
<gene>
    <name evidence="15" type="primary">opgH</name>
    <name evidence="15" type="ORF">GCM10011487_34690</name>
</gene>
<dbReference type="PANTHER" id="PTHR43867:SF5">
    <property type="entry name" value="GLUCANS BIOSYNTHESIS GLUCOSYLTRANSFERASE H"/>
    <property type="match status" value="1"/>
</dbReference>
<evidence type="ECO:0000256" key="12">
    <source>
        <dbReference type="SAM" id="MobiDB-lite"/>
    </source>
</evidence>